<proteinExistence type="predicted"/>
<sequence length="158" mass="17845">MNPEARQKFDAIKDTRISQVAALYEELFDERCQSRNRQFLLRRIAWKLQARTEGGLSKKARLRAKAIASTAPIRTTSSDVNSGADLHQRSANSSVDRCDSTPGSLIEGAFQGRPFRVMVMDDGFEFESTRYVRLSDVAMQICGDREQAESFFANWKAS</sequence>
<dbReference type="AlphaFoldDB" id="A0A5C5WK89"/>
<evidence type="ECO:0008006" key="4">
    <source>
        <dbReference type="Google" id="ProtNLM"/>
    </source>
</evidence>
<gene>
    <name evidence="2" type="ORF">Pla22_37830</name>
</gene>
<dbReference type="RefSeq" id="WP_146516126.1">
    <property type="nucleotide sequence ID" value="NZ_SJPI01000002.1"/>
</dbReference>
<organism evidence="2 3">
    <name type="scientific">Rubripirellula amarantea</name>
    <dbReference type="NCBI Taxonomy" id="2527999"/>
    <lineage>
        <taxon>Bacteria</taxon>
        <taxon>Pseudomonadati</taxon>
        <taxon>Planctomycetota</taxon>
        <taxon>Planctomycetia</taxon>
        <taxon>Pirellulales</taxon>
        <taxon>Pirellulaceae</taxon>
        <taxon>Rubripirellula</taxon>
    </lineage>
</organism>
<dbReference type="OrthoDB" id="284135at2"/>
<evidence type="ECO:0000256" key="1">
    <source>
        <dbReference type="SAM" id="MobiDB-lite"/>
    </source>
</evidence>
<evidence type="ECO:0000313" key="3">
    <source>
        <dbReference type="Proteomes" id="UP000316598"/>
    </source>
</evidence>
<feature type="region of interest" description="Disordered" evidence="1">
    <location>
        <begin position="74"/>
        <end position="100"/>
    </location>
</feature>
<accession>A0A5C5WK89</accession>
<comment type="caution">
    <text evidence="2">The sequence shown here is derived from an EMBL/GenBank/DDBJ whole genome shotgun (WGS) entry which is preliminary data.</text>
</comment>
<protein>
    <recommendedName>
        <fullName evidence="4">DUF2924 domain-containing protein</fullName>
    </recommendedName>
</protein>
<dbReference type="Pfam" id="PF11149">
    <property type="entry name" value="DUF2924"/>
    <property type="match status" value="1"/>
</dbReference>
<keyword evidence="3" id="KW-1185">Reference proteome</keyword>
<evidence type="ECO:0000313" key="2">
    <source>
        <dbReference type="EMBL" id="TWT51007.1"/>
    </source>
</evidence>
<reference evidence="2 3" key="1">
    <citation type="submission" date="2019-02" db="EMBL/GenBank/DDBJ databases">
        <title>Deep-cultivation of Planctomycetes and their phenomic and genomic characterization uncovers novel biology.</title>
        <authorList>
            <person name="Wiegand S."/>
            <person name="Jogler M."/>
            <person name="Boedeker C."/>
            <person name="Pinto D."/>
            <person name="Vollmers J."/>
            <person name="Rivas-Marin E."/>
            <person name="Kohn T."/>
            <person name="Peeters S.H."/>
            <person name="Heuer A."/>
            <person name="Rast P."/>
            <person name="Oberbeckmann S."/>
            <person name="Bunk B."/>
            <person name="Jeske O."/>
            <person name="Meyerdierks A."/>
            <person name="Storesund J.E."/>
            <person name="Kallscheuer N."/>
            <person name="Luecker S."/>
            <person name="Lage O.M."/>
            <person name="Pohl T."/>
            <person name="Merkel B.J."/>
            <person name="Hornburger P."/>
            <person name="Mueller R.-W."/>
            <person name="Bruemmer F."/>
            <person name="Labrenz M."/>
            <person name="Spormann A.M."/>
            <person name="Op Den Camp H."/>
            <person name="Overmann J."/>
            <person name="Amann R."/>
            <person name="Jetten M.S.M."/>
            <person name="Mascher T."/>
            <person name="Medema M.H."/>
            <person name="Devos D.P."/>
            <person name="Kaster A.-K."/>
            <person name="Ovreas L."/>
            <person name="Rohde M."/>
            <person name="Galperin M.Y."/>
            <person name="Jogler C."/>
        </authorList>
    </citation>
    <scope>NUCLEOTIDE SEQUENCE [LARGE SCALE GENOMIC DNA]</scope>
    <source>
        <strain evidence="2 3">Pla22</strain>
    </source>
</reference>
<dbReference type="Proteomes" id="UP000316598">
    <property type="component" value="Unassembled WGS sequence"/>
</dbReference>
<dbReference type="InterPro" id="IPR021322">
    <property type="entry name" value="DUF2924"/>
</dbReference>
<name>A0A5C5WK89_9BACT</name>
<dbReference type="EMBL" id="SJPI01000002">
    <property type="protein sequence ID" value="TWT51007.1"/>
    <property type="molecule type" value="Genomic_DNA"/>
</dbReference>